<gene>
    <name evidence="5" type="primary">rpl14</name>
    <name evidence="5" type="ORF">CDCA_ACUF019_025</name>
</gene>
<comment type="similarity">
    <text evidence="1 4">Belongs to the universal ribosomal protein uL14 family.</text>
</comment>
<dbReference type="CDD" id="cd00337">
    <property type="entry name" value="Ribosomal_uL14"/>
    <property type="match status" value="1"/>
</dbReference>
<dbReference type="HAMAP" id="MF_01367">
    <property type="entry name" value="Ribosomal_uL14"/>
    <property type="match status" value="1"/>
</dbReference>
<dbReference type="RefSeq" id="YP_010007669.1">
    <property type="nucleotide sequence ID" value="NC_053320.1"/>
</dbReference>
<dbReference type="GeneID" id="63062169"/>
<protein>
    <submittedName>
        <fullName evidence="5">50S ribosomal protein L14</fullName>
    </submittedName>
</protein>
<evidence type="ECO:0000256" key="3">
    <source>
        <dbReference type="ARBA" id="ARBA00023274"/>
    </source>
</evidence>
<dbReference type="InterPro" id="IPR036853">
    <property type="entry name" value="Ribosomal_uL14_sf"/>
</dbReference>
<organism evidence="5">
    <name type="scientific">Cyanidium caldarium</name>
    <name type="common">Red alga</name>
    <dbReference type="NCBI Taxonomy" id="2771"/>
    <lineage>
        <taxon>Eukaryota</taxon>
        <taxon>Rhodophyta</taxon>
        <taxon>Bangiophyceae</taxon>
        <taxon>Cyanidiales</taxon>
        <taxon>Cyanidiaceae</taxon>
        <taxon>Cyanidium</taxon>
    </lineage>
</organism>
<dbReference type="Gene3D" id="2.40.150.20">
    <property type="entry name" value="Ribosomal protein L14"/>
    <property type="match status" value="1"/>
</dbReference>
<keyword evidence="3 4" id="KW-0687">Ribonucleoprotein</keyword>
<dbReference type="GO" id="GO:0006412">
    <property type="term" value="P:translation"/>
    <property type="evidence" value="ECO:0007669"/>
    <property type="project" value="InterPro"/>
</dbReference>
<dbReference type="GO" id="GO:0003735">
    <property type="term" value="F:structural constituent of ribosome"/>
    <property type="evidence" value="ECO:0007669"/>
    <property type="project" value="InterPro"/>
</dbReference>
<evidence type="ECO:0000313" key="5">
    <source>
        <dbReference type="EMBL" id="QNR39851.1"/>
    </source>
</evidence>
<dbReference type="InterPro" id="IPR000218">
    <property type="entry name" value="Ribosomal_uL14"/>
</dbReference>
<name>A0A7H0WBC2_CYACA</name>
<dbReference type="PANTHER" id="PTHR11761:SF3">
    <property type="entry name" value="LARGE RIBOSOMAL SUBUNIT PROTEIN UL14M"/>
    <property type="match status" value="1"/>
</dbReference>
<evidence type="ECO:0000256" key="2">
    <source>
        <dbReference type="ARBA" id="ARBA00022980"/>
    </source>
</evidence>
<proteinExistence type="inferred from homology"/>
<dbReference type="EMBL" id="MT270118">
    <property type="protein sequence ID" value="QNR39851.1"/>
    <property type="molecule type" value="Genomic_DNA"/>
</dbReference>
<evidence type="ECO:0000256" key="4">
    <source>
        <dbReference type="RuleBase" id="RU003949"/>
    </source>
</evidence>
<dbReference type="Pfam" id="PF00238">
    <property type="entry name" value="Ribosomal_L14"/>
    <property type="match status" value="1"/>
</dbReference>
<sequence>MVQIKTRLRVLDNSGAKFAQCINVLKKDNSKFVFVGDIIVVSVKKISLSRQIGLNFLKRYNVIKGGIYKSVLVQITREQKIKDNSFVRFPINSVVLIDENNAIIGTRIKGFVSYSLRFTRWIKLLSLSKGAL</sequence>
<dbReference type="GO" id="GO:0005762">
    <property type="term" value="C:mitochondrial large ribosomal subunit"/>
    <property type="evidence" value="ECO:0007669"/>
    <property type="project" value="TreeGrafter"/>
</dbReference>
<accession>A0A7H0WBC2</accession>
<reference evidence="5" key="1">
    <citation type="journal article" date="2020" name="BMC Evol. Biol.">
        <title>Potential causes and consequences of rapid mitochondrial genome evolution in thermoacidophilic Galdieria (Rhodophyta).</title>
        <authorList>
            <person name="Cho C.H."/>
            <person name="Park S.I."/>
            <person name="Ciniglia C."/>
            <person name="Yang E.C."/>
            <person name="Graf L."/>
            <person name="Bhattacharya D."/>
            <person name="Yoon H.S."/>
        </authorList>
    </citation>
    <scope>NUCLEOTIDE SEQUENCE</scope>
    <source>
        <strain evidence="5">ACUF 019</strain>
    </source>
</reference>
<evidence type="ECO:0000256" key="1">
    <source>
        <dbReference type="ARBA" id="ARBA00010745"/>
    </source>
</evidence>
<keyword evidence="5" id="KW-0496">Mitochondrion</keyword>
<dbReference type="PANTHER" id="PTHR11761">
    <property type="entry name" value="50S/60S RIBOSOMAL PROTEIN L14/L23"/>
    <property type="match status" value="1"/>
</dbReference>
<dbReference type="GO" id="GO:0070180">
    <property type="term" value="F:large ribosomal subunit rRNA binding"/>
    <property type="evidence" value="ECO:0007669"/>
    <property type="project" value="TreeGrafter"/>
</dbReference>
<dbReference type="SMART" id="SM01374">
    <property type="entry name" value="Ribosomal_L14"/>
    <property type="match status" value="1"/>
</dbReference>
<dbReference type="SUPFAM" id="SSF50193">
    <property type="entry name" value="Ribosomal protein L14"/>
    <property type="match status" value="1"/>
</dbReference>
<keyword evidence="2 4" id="KW-0689">Ribosomal protein</keyword>
<dbReference type="AlphaFoldDB" id="A0A7H0WBC2"/>
<geneLocation type="mitochondrion" evidence="5"/>